<sequence>MKVMTMTTADQENMTLGFCSCKWSPALPLLPHVTMAGSLGPSCGPRAELTVLEINQELHLELTKQKQDFRDLTQKFLVCQATTYCLANQLQKYECEEYKDIIESVLGEKLQFRVVKLAEQLAEKLAEKPALADERFREYDTLIRSQARELTQLRQKLRDGREDSVLLIQQLRDVLTHNDLDNNPGQGFREQLTKGRRLAERLARKLSPEIHEDEEDELEEETLTPSTEQEELEEELPQECQDECVLNPSVLQEGSDCNRLDGEGNLPIDEEKVGRALHVAGACSHVTEDQIPADLPENQNECDEATGQEPVSASMELEAFEKEDVLQESQDECVLNPSVLQEGPDCNQLDSEGNLPFDEEKVSHATDVAGAYSHVAEDQIPTDLPENQNECDEAAGQEPVSASIQLEAFEKDEVLQESQDECVLNPSVFQEGSDCNRLDSEGNLLFDEEKVGRDLDVVGACSQVAEDEIPGDLPENQNECDEAAGQEPVSASMDLLEVQNDDVLQESQDECVLVPSIHQEGSDCYEKYSDGKFAFPEEKVICALEVACGSSHVKADEIGADFPENQNDQDGLKGAEPVICRLSTELPQMVEDDIPRHSVEEYYLTYLALPDLSDSFWPYRSAAIYSFEGLELSYARDVTKNHPAVHKEEEQDHICSSAPDPRRLSSEQPVVEENEGPQDSLDECYLTSSVGHDLSDSCRPDRGASFPWDQQGVFSALAVDADSWEDRPQGPLSFQGSEMQASEAHLQTSSQVTHQLQLQQDQQFDCGDGIVRLGLPSTVWGCTANTEFGDQGLPLQELGLDAFIGMKSPPKVEGEGSAASQHECQVSSNSNASSVLKQKVLRRKLLRSKWRIACRFPGLQA</sequence>
<feature type="domain" description="Olduvai" evidence="3">
    <location>
        <begin position="564"/>
        <end position="656"/>
    </location>
</feature>
<evidence type="ECO:0000256" key="2">
    <source>
        <dbReference type="SAM" id="MobiDB-lite"/>
    </source>
</evidence>
<evidence type="ECO:0000259" key="3">
    <source>
        <dbReference type="PROSITE" id="PS51316"/>
    </source>
</evidence>
<evidence type="ECO:0000313" key="5">
    <source>
        <dbReference type="RefSeq" id="XP_072824075.1"/>
    </source>
</evidence>
<feature type="domain" description="Olduvai" evidence="3">
    <location>
        <begin position="665"/>
        <end position="740"/>
    </location>
</feature>
<dbReference type="PROSITE" id="PS51316">
    <property type="entry name" value="ODV"/>
    <property type="match status" value="2"/>
</dbReference>
<feature type="region of interest" description="Disordered" evidence="2">
    <location>
        <begin position="204"/>
        <end position="230"/>
    </location>
</feature>
<proteinExistence type="inferred from homology"/>
<dbReference type="Proteomes" id="UP001652581">
    <property type="component" value="Chromosome 9"/>
</dbReference>
<feature type="region of interest" description="Disordered" evidence="2">
    <location>
        <begin position="644"/>
        <end position="682"/>
    </location>
</feature>
<dbReference type="RefSeq" id="XP_072824075.1">
    <property type="nucleotide sequence ID" value="XM_072967974.1"/>
</dbReference>
<dbReference type="PANTHER" id="PTHR14199">
    <property type="entry name" value="NEUROBLASTOMA BREAKPOINT FAMILY MEMBER 6-LIKE PROTEIN"/>
    <property type="match status" value="1"/>
</dbReference>
<accession>A0ABM5DT51</accession>
<comment type="similarity">
    <text evidence="1">Belongs to the NBPF family.</text>
</comment>
<organism evidence="4 5">
    <name type="scientific">Vicugna pacos</name>
    <name type="common">Alpaca</name>
    <name type="synonym">Lama pacos</name>
    <dbReference type="NCBI Taxonomy" id="30538"/>
    <lineage>
        <taxon>Eukaryota</taxon>
        <taxon>Metazoa</taxon>
        <taxon>Chordata</taxon>
        <taxon>Craniata</taxon>
        <taxon>Vertebrata</taxon>
        <taxon>Euteleostomi</taxon>
        <taxon>Mammalia</taxon>
        <taxon>Eutheria</taxon>
        <taxon>Laurasiatheria</taxon>
        <taxon>Artiodactyla</taxon>
        <taxon>Tylopoda</taxon>
        <taxon>Camelidae</taxon>
        <taxon>Vicugna</taxon>
    </lineage>
</organism>
<dbReference type="InterPro" id="IPR055306">
    <property type="entry name" value="NBPF"/>
</dbReference>
<evidence type="ECO:0000313" key="4">
    <source>
        <dbReference type="Proteomes" id="UP001652581"/>
    </source>
</evidence>
<name>A0ABM5DT51_VICPA</name>
<feature type="compositionally biased region" description="Acidic residues" evidence="2">
    <location>
        <begin position="670"/>
        <end position="682"/>
    </location>
</feature>
<feature type="compositionally biased region" description="Basic and acidic residues" evidence="2">
    <location>
        <begin position="644"/>
        <end position="653"/>
    </location>
</feature>
<feature type="compositionally biased region" description="Acidic residues" evidence="2">
    <location>
        <begin position="211"/>
        <end position="230"/>
    </location>
</feature>
<keyword evidence="4" id="KW-1185">Reference proteome</keyword>
<protein>
    <submittedName>
        <fullName evidence="5">NBPF family member NBPF4-like isoform X1</fullName>
    </submittedName>
</protein>
<dbReference type="PANTHER" id="PTHR14199:SF29">
    <property type="entry name" value="NEUROBLASTOMA BREAKPOINT FAMILY MEMBER 4-RELATED"/>
    <property type="match status" value="1"/>
</dbReference>
<evidence type="ECO:0000256" key="1">
    <source>
        <dbReference type="ARBA" id="ARBA00038417"/>
    </source>
</evidence>
<dbReference type="Pfam" id="PF06758">
    <property type="entry name" value="Olduvai"/>
    <property type="match status" value="5"/>
</dbReference>
<dbReference type="InterPro" id="IPR010630">
    <property type="entry name" value="Olduvai_dom"/>
</dbReference>
<gene>
    <name evidence="5" type="primary">LOC107035250</name>
</gene>
<dbReference type="SMART" id="SM01148">
    <property type="entry name" value="DUF1220"/>
    <property type="match status" value="6"/>
</dbReference>
<reference evidence="5" key="1">
    <citation type="submission" date="2025-08" db="UniProtKB">
        <authorList>
            <consortium name="RefSeq"/>
        </authorList>
    </citation>
    <scope>IDENTIFICATION</scope>
</reference>
<dbReference type="GeneID" id="107035250"/>